<sequence length="104" mass="11175">MTLQFLRFFLFLATFFSVPSSATIPSGATVYASTPNQTWSSPNSTFSISFISTSPNVYTASITYSGGVPMWTEGSNVDSGGALQFLHSGALRQDDDLITKCKSL</sequence>
<dbReference type="InParanoid" id="A0A061FLA0"/>
<dbReference type="Gramene" id="EOY17467">
    <property type="protein sequence ID" value="EOY17467"/>
    <property type="gene ID" value="TCM_036648"/>
</dbReference>
<keyword evidence="1" id="KW-0732">Signal</keyword>
<gene>
    <name evidence="2" type="ORF">TCM_036648</name>
</gene>
<feature type="signal peptide" evidence="1">
    <location>
        <begin position="1"/>
        <end position="22"/>
    </location>
</feature>
<dbReference type="Proteomes" id="UP000026915">
    <property type="component" value="Chromosome 8"/>
</dbReference>
<dbReference type="AlphaFoldDB" id="A0A061FLA0"/>
<organism evidence="2 3">
    <name type="scientific">Theobroma cacao</name>
    <name type="common">Cacao</name>
    <name type="synonym">Cocoa</name>
    <dbReference type="NCBI Taxonomy" id="3641"/>
    <lineage>
        <taxon>Eukaryota</taxon>
        <taxon>Viridiplantae</taxon>
        <taxon>Streptophyta</taxon>
        <taxon>Embryophyta</taxon>
        <taxon>Tracheophyta</taxon>
        <taxon>Spermatophyta</taxon>
        <taxon>Magnoliopsida</taxon>
        <taxon>eudicotyledons</taxon>
        <taxon>Gunneridae</taxon>
        <taxon>Pentapetalae</taxon>
        <taxon>rosids</taxon>
        <taxon>malvids</taxon>
        <taxon>Malvales</taxon>
        <taxon>Malvaceae</taxon>
        <taxon>Byttnerioideae</taxon>
        <taxon>Theobroma</taxon>
    </lineage>
</organism>
<proteinExistence type="predicted"/>
<evidence type="ECO:0000313" key="2">
    <source>
        <dbReference type="EMBL" id="EOY17467.1"/>
    </source>
</evidence>
<name>A0A061FLA0_THECC</name>
<reference evidence="2 3" key="1">
    <citation type="journal article" date="2013" name="Genome Biol.">
        <title>The genome sequence of the most widely cultivated cacao type and its use to identify candidate genes regulating pod color.</title>
        <authorList>
            <person name="Motamayor J.C."/>
            <person name="Mockaitis K."/>
            <person name="Schmutz J."/>
            <person name="Haiminen N."/>
            <person name="Iii D.L."/>
            <person name="Cornejo O."/>
            <person name="Findley S.D."/>
            <person name="Zheng P."/>
            <person name="Utro F."/>
            <person name="Royaert S."/>
            <person name="Saski C."/>
            <person name="Jenkins J."/>
            <person name="Podicheti R."/>
            <person name="Zhao M."/>
            <person name="Scheffler B.E."/>
            <person name="Stack J.C."/>
            <person name="Feltus F.A."/>
            <person name="Mustiga G.M."/>
            <person name="Amores F."/>
            <person name="Phillips W."/>
            <person name="Marelli J.P."/>
            <person name="May G.D."/>
            <person name="Shapiro H."/>
            <person name="Ma J."/>
            <person name="Bustamante C.D."/>
            <person name="Schnell R.J."/>
            <person name="Main D."/>
            <person name="Gilbert D."/>
            <person name="Parida L."/>
            <person name="Kuhn D.N."/>
        </authorList>
    </citation>
    <scope>NUCLEOTIDE SEQUENCE [LARGE SCALE GENOMIC DNA]</scope>
    <source>
        <strain evidence="3">cv. Matina 1-6</strain>
    </source>
</reference>
<dbReference type="EMBL" id="CM001886">
    <property type="protein sequence ID" value="EOY17467.1"/>
    <property type="molecule type" value="Genomic_DNA"/>
</dbReference>
<evidence type="ECO:0000256" key="1">
    <source>
        <dbReference type="SAM" id="SignalP"/>
    </source>
</evidence>
<keyword evidence="3" id="KW-1185">Reference proteome</keyword>
<protein>
    <submittedName>
        <fullName evidence="2">Uncharacterized protein</fullName>
    </submittedName>
</protein>
<evidence type="ECO:0000313" key="3">
    <source>
        <dbReference type="Proteomes" id="UP000026915"/>
    </source>
</evidence>
<dbReference type="HOGENOM" id="CLU_2255096_0_0_1"/>
<feature type="chain" id="PRO_5001598447" evidence="1">
    <location>
        <begin position="23"/>
        <end position="104"/>
    </location>
</feature>
<accession>A0A061FLA0</accession>